<dbReference type="GO" id="GO:0008983">
    <property type="term" value="F:protein-glutamate O-methyltransferase activity"/>
    <property type="evidence" value="ECO:0007669"/>
    <property type="project" value="UniProtKB-EC"/>
</dbReference>
<evidence type="ECO:0000256" key="5">
    <source>
        <dbReference type="ARBA" id="ARBA00022691"/>
    </source>
</evidence>
<reference evidence="7 8" key="1">
    <citation type="submission" date="2017-03" db="EMBL/GenBank/DDBJ databases">
        <title>Lifting the veil on microbial sulfur biogeochemistry in mining wastewaters.</title>
        <authorList>
            <person name="Kantor R.S."/>
            <person name="Colenbrander Nelson T."/>
            <person name="Marshall S."/>
            <person name="Bennett D."/>
            <person name="Apte S."/>
            <person name="Camacho D."/>
            <person name="Thomas B.C."/>
            <person name="Warren L.A."/>
            <person name="Banfield J.F."/>
        </authorList>
    </citation>
    <scope>NUCLEOTIDE SEQUENCE [LARGE SCALE GENOMIC DNA]</scope>
    <source>
        <strain evidence="7">32-68-21</strain>
    </source>
</reference>
<dbReference type="InterPro" id="IPR050903">
    <property type="entry name" value="Bact_Chemotaxis_MeTrfase"/>
</dbReference>
<dbReference type="GO" id="GO:0032259">
    <property type="term" value="P:methylation"/>
    <property type="evidence" value="ECO:0007669"/>
    <property type="project" value="UniProtKB-KW"/>
</dbReference>
<proteinExistence type="predicted"/>
<evidence type="ECO:0000256" key="1">
    <source>
        <dbReference type="ARBA" id="ARBA00001541"/>
    </source>
</evidence>
<evidence type="ECO:0000313" key="7">
    <source>
        <dbReference type="EMBL" id="OYX57896.1"/>
    </source>
</evidence>
<evidence type="ECO:0000313" key="8">
    <source>
        <dbReference type="Proteomes" id="UP000216147"/>
    </source>
</evidence>
<dbReference type="SMART" id="SM00138">
    <property type="entry name" value="MeTrc"/>
    <property type="match status" value="1"/>
</dbReference>
<dbReference type="PANTHER" id="PTHR24422:SF21">
    <property type="entry name" value="CHEMOTAXIS PROTEIN METHYLTRANSFERASE 1"/>
    <property type="match status" value="1"/>
</dbReference>
<dbReference type="Pfam" id="PF01739">
    <property type="entry name" value="CheR"/>
    <property type="match status" value="1"/>
</dbReference>
<keyword evidence="5" id="KW-0949">S-adenosyl-L-methionine</keyword>
<feature type="domain" description="CheR-type methyltransferase" evidence="6">
    <location>
        <begin position="1"/>
        <end position="271"/>
    </location>
</feature>
<dbReference type="Pfam" id="PF03705">
    <property type="entry name" value="CheR_N"/>
    <property type="match status" value="1"/>
</dbReference>
<dbReference type="InterPro" id="IPR022642">
    <property type="entry name" value="CheR_C"/>
</dbReference>
<evidence type="ECO:0000256" key="4">
    <source>
        <dbReference type="ARBA" id="ARBA00022679"/>
    </source>
</evidence>
<protein>
    <recommendedName>
        <fullName evidence="2">protein-glutamate O-methyltransferase</fullName>
        <ecNumber evidence="2">2.1.1.80</ecNumber>
    </recommendedName>
</protein>
<evidence type="ECO:0000256" key="2">
    <source>
        <dbReference type="ARBA" id="ARBA00012534"/>
    </source>
</evidence>
<organism evidence="7 8">
    <name type="scientific">Brevundimonas subvibrioides</name>
    <dbReference type="NCBI Taxonomy" id="74313"/>
    <lineage>
        <taxon>Bacteria</taxon>
        <taxon>Pseudomonadati</taxon>
        <taxon>Pseudomonadota</taxon>
        <taxon>Alphaproteobacteria</taxon>
        <taxon>Caulobacterales</taxon>
        <taxon>Caulobacteraceae</taxon>
        <taxon>Brevundimonas</taxon>
    </lineage>
</organism>
<keyword evidence="3" id="KW-0489">Methyltransferase</keyword>
<dbReference type="EC" id="2.1.1.80" evidence="2"/>
<dbReference type="SUPFAM" id="SSF53335">
    <property type="entry name" value="S-adenosyl-L-methionine-dependent methyltransferases"/>
    <property type="match status" value="1"/>
</dbReference>
<dbReference type="EMBL" id="NCEQ01000004">
    <property type="protein sequence ID" value="OYX57896.1"/>
    <property type="molecule type" value="Genomic_DNA"/>
</dbReference>
<gene>
    <name evidence="7" type="ORF">B7Y86_05155</name>
</gene>
<dbReference type="Gene3D" id="3.40.50.150">
    <property type="entry name" value="Vaccinia Virus protein VP39"/>
    <property type="match status" value="1"/>
</dbReference>
<sequence length="280" mass="31562">MGAPDDVEAFRRLVLERSGLILSADKDYLLKSRLEPIARAEGLPDVATMMRQVRIAPVGRMAQRCIDGMATHESFFFRDITPFDQLRDVILPQLWASRSQTKTLRIWSAACSSGQEPYSLAMMLREEQAKFGDWKIEILATDFSQPILERARSALYSDFEVRRGLTDQRQARWLVREGGAFRIAPEIRAMVQFRHHNLLDGMATLRKFDLIFCRNVLIYFEPAKKAQTLEGIATCLVPDGSLILGSAETVVGLTGSFQPTPGLRGVFRTRSQPLSQRAVA</sequence>
<comment type="caution">
    <text evidence="7">The sequence shown here is derived from an EMBL/GenBank/DDBJ whole genome shotgun (WGS) entry which is preliminary data.</text>
</comment>
<dbReference type="InterPro" id="IPR022641">
    <property type="entry name" value="CheR_N"/>
</dbReference>
<dbReference type="SUPFAM" id="SSF47757">
    <property type="entry name" value="Chemotaxis receptor methyltransferase CheR, N-terminal domain"/>
    <property type="match status" value="1"/>
</dbReference>
<dbReference type="PROSITE" id="PS50123">
    <property type="entry name" value="CHER"/>
    <property type="match status" value="1"/>
</dbReference>
<dbReference type="InterPro" id="IPR029063">
    <property type="entry name" value="SAM-dependent_MTases_sf"/>
</dbReference>
<evidence type="ECO:0000256" key="3">
    <source>
        <dbReference type="ARBA" id="ARBA00022603"/>
    </source>
</evidence>
<accession>A0A258HM02</accession>
<dbReference type="Gene3D" id="1.10.155.10">
    <property type="entry name" value="Chemotaxis receptor methyltransferase CheR, N-terminal domain"/>
    <property type="match status" value="1"/>
</dbReference>
<dbReference type="AlphaFoldDB" id="A0A258HM02"/>
<evidence type="ECO:0000259" key="6">
    <source>
        <dbReference type="PROSITE" id="PS50123"/>
    </source>
</evidence>
<dbReference type="InterPro" id="IPR000780">
    <property type="entry name" value="CheR_MeTrfase"/>
</dbReference>
<dbReference type="PRINTS" id="PR00996">
    <property type="entry name" value="CHERMTFRASE"/>
</dbReference>
<keyword evidence="4" id="KW-0808">Transferase</keyword>
<dbReference type="PANTHER" id="PTHR24422">
    <property type="entry name" value="CHEMOTAXIS PROTEIN METHYLTRANSFERASE"/>
    <property type="match status" value="1"/>
</dbReference>
<dbReference type="InterPro" id="IPR036804">
    <property type="entry name" value="CheR_N_sf"/>
</dbReference>
<name>A0A258HM02_9CAUL</name>
<dbReference type="Proteomes" id="UP000216147">
    <property type="component" value="Unassembled WGS sequence"/>
</dbReference>
<comment type="catalytic activity">
    <reaction evidence="1">
        <text>L-glutamyl-[protein] + S-adenosyl-L-methionine = [protein]-L-glutamate 5-O-methyl ester + S-adenosyl-L-homocysteine</text>
        <dbReference type="Rhea" id="RHEA:24452"/>
        <dbReference type="Rhea" id="RHEA-COMP:10208"/>
        <dbReference type="Rhea" id="RHEA-COMP:10311"/>
        <dbReference type="ChEBI" id="CHEBI:29973"/>
        <dbReference type="ChEBI" id="CHEBI:57856"/>
        <dbReference type="ChEBI" id="CHEBI:59789"/>
        <dbReference type="ChEBI" id="CHEBI:82795"/>
        <dbReference type="EC" id="2.1.1.80"/>
    </reaction>
</comment>